<dbReference type="Gene3D" id="3.10.129.10">
    <property type="entry name" value="Hotdog Thioesterase"/>
    <property type="match status" value="1"/>
</dbReference>
<dbReference type="CDD" id="cd03443">
    <property type="entry name" value="PaaI_thioesterase"/>
    <property type="match status" value="1"/>
</dbReference>
<accession>A0A1B9GRU4</accession>
<dbReference type="InterPro" id="IPR029069">
    <property type="entry name" value="HotDog_dom_sf"/>
</dbReference>
<name>A0A1B9GRU4_9TREE</name>
<dbReference type="AlphaFoldDB" id="A0A1B9GRU4"/>
<keyword evidence="4" id="KW-1185">Reference proteome</keyword>
<evidence type="ECO:0000313" key="4">
    <source>
        <dbReference type="Proteomes" id="UP000092666"/>
    </source>
</evidence>
<evidence type="ECO:0000259" key="2">
    <source>
        <dbReference type="Pfam" id="PF03061"/>
    </source>
</evidence>
<dbReference type="EMBL" id="KI669504">
    <property type="protein sequence ID" value="OCF33688.1"/>
    <property type="molecule type" value="Genomic_DNA"/>
</dbReference>
<dbReference type="SUPFAM" id="SSF54637">
    <property type="entry name" value="Thioesterase/thiol ester dehydrase-isomerase"/>
    <property type="match status" value="1"/>
</dbReference>
<reference evidence="3 4" key="1">
    <citation type="submission" date="2013-07" db="EMBL/GenBank/DDBJ databases">
        <title>The Genome Sequence of Cryptococcus heveanensis BCC8398.</title>
        <authorList>
            <consortium name="The Broad Institute Genome Sequencing Platform"/>
            <person name="Cuomo C."/>
            <person name="Litvintseva A."/>
            <person name="Chen Y."/>
            <person name="Heitman J."/>
            <person name="Sun S."/>
            <person name="Springer D."/>
            <person name="Dromer F."/>
            <person name="Young S.K."/>
            <person name="Zeng Q."/>
            <person name="Gargeya S."/>
            <person name="Fitzgerald M."/>
            <person name="Abouelleil A."/>
            <person name="Alvarado L."/>
            <person name="Berlin A.M."/>
            <person name="Chapman S.B."/>
            <person name="Dewar J."/>
            <person name="Goldberg J."/>
            <person name="Griggs A."/>
            <person name="Gujja S."/>
            <person name="Hansen M."/>
            <person name="Howarth C."/>
            <person name="Imamovic A."/>
            <person name="Larimer J."/>
            <person name="McCowan C."/>
            <person name="Murphy C."/>
            <person name="Pearson M."/>
            <person name="Priest M."/>
            <person name="Roberts A."/>
            <person name="Saif S."/>
            <person name="Shea T."/>
            <person name="Sykes S."/>
            <person name="Wortman J."/>
            <person name="Nusbaum C."/>
            <person name="Birren B."/>
        </authorList>
    </citation>
    <scope>NUCLEOTIDE SEQUENCE [LARGE SCALE GENOMIC DNA]</scope>
    <source>
        <strain evidence="3 4">BCC8398</strain>
    </source>
</reference>
<proteinExistence type="predicted"/>
<dbReference type="OrthoDB" id="46529at2759"/>
<evidence type="ECO:0000313" key="3">
    <source>
        <dbReference type="EMBL" id="OCF33688.1"/>
    </source>
</evidence>
<protein>
    <recommendedName>
        <fullName evidence="2">Thioesterase domain-containing protein</fullName>
    </recommendedName>
</protein>
<reference evidence="4" key="2">
    <citation type="submission" date="2013-12" db="EMBL/GenBank/DDBJ databases">
        <title>Evolution of pathogenesis and genome organization in the Tremellales.</title>
        <authorList>
            <person name="Cuomo C."/>
            <person name="Litvintseva A."/>
            <person name="Heitman J."/>
            <person name="Chen Y."/>
            <person name="Sun S."/>
            <person name="Springer D."/>
            <person name="Dromer F."/>
            <person name="Young S."/>
            <person name="Zeng Q."/>
            <person name="Chapman S."/>
            <person name="Gujja S."/>
            <person name="Saif S."/>
            <person name="Birren B."/>
        </authorList>
    </citation>
    <scope>NUCLEOTIDE SEQUENCE [LARGE SCALE GENOMIC DNA]</scope>
    <source>
        <strain evidence="4">BCC8398</strain>
    </source>
</reference>
<organism evidence="3 4">
    <name type="scientific">Kwoniella heveanensis BCC8398</name>
    <dbReference type="NCBI Taxonomy" id="1296120"/>
    <lineage>
        <taxon>Eukaryota</taxon>
        <taxon>Fungi</taxon>
        <taxon>Dikarya</taxon>
        <taxon>Basidiomycota</taxon>
        <taxon>Agaricomycotina</taxon>
        <taxon>Tremellomycetes</taxon>
        <taxon>Tremellales</taxon>
        <taxon>Cryptococcaceae</taxon>
        <taxon>Kwoniella</taxon>
    </lineage>
</organism>
<feature type="region of interest" description="Disordered" evidence="1">
    <location>
        <begin position="94"/>
        <end position="121"/>
    </location>
</feature>
<feature type="region of interest" description="Disordered" evidence="1">
    <location>
        <begin position="58"/>
        <end position="79"/>
    </location>
</feature>
<evidence type="ECO:0000256" key="1">
    <source>
        <dbReference type="SAM" id="MobiDB-lite"/>
    </source>
</evidence>
<dbReference type="Pfam" id="PF03061">
    <property type="entry name" value="4HBT"/>
    <property type="match status" value="1"/>
</dbReference>
<feature type="compositionally biased region" description="Polar residues" evidence="1">
    <location>
        <begin position="110"/>
        <end position="121"/>
    </location>
</feature>
<feature type="domain" description="Thioesterase" evidence="2">
    <location>
        <begin position="3"/>
        <end position="58"/>
    </location>
</feature>
<dbReference type="Proteomes" id="UP000092666">
    <property type="component" value="Unassembled WGS sequence"/>
</dbReference>
<gene>
    <name evidence="3" type="ORF">I316_04762</name>
</gene>
<dbReference type="InterPro" id="IPR006683">
    <property type="entry name" value="Thioestr_dom"/>
</dbReference>
<dbReference type="STRING" id="1296120.A0A1B9GRU4"/>
<sequence>MTSLALSTRGIPAPTGVSINISTEFVRPAGGQGDDLVCIGTVEQLGRTLGYTRCEFKTPATSSPSAIGDGHGSGKEGGKLVAYGSQTKFMGSFKPVTSFSEDGENELPLESSSTGQDKAKL</sequence>